<feature type="domain" description="J" evidence="2">
    <location>
        <begin position="32"/>
        <end position="83"/>
    </location>
</feature>
<dbReference type="SUPFAM" id="SSF46565">
    <property type="entry name" value="Chaperone J-domain"/>
    <property type="match status" value="1"/>
</dbReference>
<dbReference type="InterPro" id="IPR036869">
    <property type="entry name" value="J_dom_sf"/>
</dbReference>
<protein>
    <submittedName>
        <fullName evidence="3">5444_t:CDS:1</fullName>
    </submittedName>
</protein>
<evidence type="ECO:0000313" key="3">
    <source>
        <dbReference type="EMBL" id="CAG8520921.1"/>
    </source>
</evidence>
<evidence type="ECO:0000256" key="1">
    <source>
        <dbReference type="ARBA" id="ARBA00023186"/>
    </source>
</evidence>
<sequence length="569" mass="64565">MDPYEQINLPDNENVEVNPDDLHLSNSPPPIDFYGVLNISKESTEEEIKDSYKRLCRIFHPDKHVDPEILTDPTKRTIYDMFGEEGLNTSWEIGTRYKTPQELREEFESQNRMKRELEVENLVKSKGDFQLSIDATEIFDPYDRGSGRKVRKPDLSLKSAYENTEITQLFMKHSFETQFQPETRASIVGQTILRNGVGGGNIVGSLRHTFSPKFWAEFDEKAGRNRRISFLSVTSHSHTIYSPPSLFFTGGRRLGTHISGYLTYKTGAWSLGPWGRQGSFSRRDKSAVAIGLNSTKEKSGYAFEIQTGLVESHITANYNRKLLSNYHVKGATTLSTSSGLTTTILGERKVTDNTKVALAIEFGIPSGILFRCRLSRLGQRITIPIQISSEFNLKLILWGTLLPVMTIAVVEQAILVPRRKKKASEKLARLRERHAEYISNRKSDAEESIQLLKPSVERKIEAEREKENGLIILEAWYGNLSRIKDITSENLPKEILDVRIPVQALVHESQLTIPGGYSKSNIMGFYDPCMGEPKQLKIKYQFQRKIHEVTVDDSLPVACPLRSHIVSNN</sequence>
<dbReference type="GO" id="GO:0042407">
    <property type="term" value="P:cristae formation"/>
    <property type="evidence" value="ECO:0007669"/>
    <property type="project" value="TreeGrafter"/>
</dbReference>
<comment type="caution">
    <text evidence="3">The sequence shown here is derived from an EMBL/GenBank/DDBJ whole genome shotgun (WGS) entry which is preliminary data.</text>
</comment>
<dbReference type="InterPro" id="IPR001623">
    <property type="entry name" value="DnaJ_domain"/>
</dbReference>
<dbReference type="InterPro" id="IPR024586">
    <property type="entry name" value="DnaJ-like_C11_C"/>
</dbReference>
<dbReference type="EMBL" id="CAJVPK010000517">
    <property type="protein sequence ID" value="CAG8520921.1"/>
    <property type="molecule type" value="Genomic_DNA"/>
</dbReference>
<dbReference type="Pfam" id="PF00226">
    <property type="entry name" value="DnaJ"/>
    <property type="match status" value="1"/>
</dbReference>
<gene>
    <name evidence="3" type="ORF">DEBURN_LOCUS5657</name>
</gene>
<keyword evidence="4" id="KW-1185">Reference proteome</keyword>
<name>A0A9N9A880_9GLOM</name>
<dbReference type="Gene3D" id="1.10.287.110">
    <property type="entry name" value="DnaJ domain"/>
    <property type="match status" value="1"/>
</dbReference>
<dbReference type="SMART" id="SM00271">
    <property type="entry name" value="DnaJ"/>
    <property type="match status" value="1"/>
</dbReference>
<dbReference type="PANTHER" id="PTHR44157">
    <property type="entry name" value="DNAJ HOMOLOG SUBFAMILY C MEMBER 11"/>
    <property type="match status" value="1"/>
</dbReference>
<dbReference type="InterPro" id="IPR055225">
    <property type="entry name" value="DNAJC11-like_beta-barrel"/>
</dbReference>
<dbReference type="PRINTS" id="PR00625">
    <property type="entry name" value="JDOMAIN"/>
</dbReference>
<proteinExistence type="predicted"/>
<dbReference type="PANTHER" id="PTHR44157:SF1">
    <property type="entry name" value="DNAJ HOMOLOG SUBFAMILY C MEMBER 11"/>
    <property type="match status" value="1"/>
</dbReference>
<dbReference type="CDD" id="cd06257">
    <property type="entry name" value="DnaJ"/>
    <property type="match status" value="1"/>
</dbReference>
<dbReference type="PROSITE" id="PS50076">
    <property type="entry name" value="DNAJ_2"/>
    <property type="match status" value="1"/>
</dbReference>
<dbReference type="AlphaFoldDB" id="A0A9N9A880"/>
<dbReference type="InterPro" id="IPR052243">
    <property type="entry name" value="Mito_inner_membrane_organizer"/>
</dbReference>
<dbReference type="GO" id="GO:0005739">
    <property type="term" value="C:mitochondrion"/>
    <property type="evidence" value="ECO:0007669"/>
    <property type="project" value="GOC"/>
</dbReference>
<reference evidence="3" key="1">
    <citation type="submission" date="2021-06" db="EMBL/GenBank/DDBJ databases">
        <authorList>
            <person name="Kallberg Y."/>
            <person name="Tangrot J."/>
            <person name="Rosling A."/>
        </authorList>
    </citation>
    <scope>NUCLEOTIDE SEQUENCE</scope>
    <source>
        <strain evidence="3">AZ414A</strain>
    </source>
</reference>
<dbReference type="OrthoDB" id="10250354at2759"/>
<dbReference type="Pfam" id="PF22774">
    <property type="entry name" value="DNAJC11_beta-barrel"/>
    <property type="match status" value="1"/>
</dbReference>
<accession>A0A9N9A880</accession>
<dbReference type="Proteomes" id="UP000789706">
    <property type="component" value="Unassembled WGS sequence"/>
</dbReference>
<evidence type="ECO:0000313" key="4">
    <source>
        <dbReference type="Proteomes" id="UP000789706"/>
    </source>
</evidence>
<evidence type="ECO:0000259" key="2">
    <source>
        <dbReference type="PROSITE" id="PS50076"/>
    </source>
</evidence>
<organism evidence="3 4">
    <name type="scientific">Diversispora eburnea</name>
    <dbReference type="NCBI Taxonomy" id="1213867"/>
    <lineage>
        <taxon>Eukaryota</taxon>
        <taxon>Fungi</taxon>
        <taxon>Fungi incertae sedis</taxon>
        <taxon>Mucoromycota</taxon>
        <taxon>Glomeromycotina</taxon>
        <taxon>Glomeromycetes</taxon>
        <taxon>Diversisporales</taxon>
        <taxon>Diversisporaceae</taxon>
        <taxon>Diversispora</taxon>
    </lineage>
</organism>
<dbReference type="Pfam" id="PF11875">
    <property type="entry name" value="DnaJ-like_C11_C"/>
    <property type="match status" value="1"/>
</dbReference>
<keyword evidence="1" id="KW-0143">Chaperone</keyword>